<evidence type="ECO:0000313" key="2">
    <source>
        <dbReference type="Proteomes" id="UP000664317"/>
    </source>
</evidence>
<accession>A0ABS3BYS1</accession>
<name>A0ABS3BYS1_9BACT</name>
<dbReference type="EMBL" id="JAFKCT010000001">
    <property type="protein sequence ID" value="MBN7809534.1"/>
    <property type="molecule type" value="Genomic_DNA"/>
</dbReference>
<proteinExistence type="predicted"/>
<evidence type="ECO:0000313" key="1">
    <source>
        <dbReference type="EMBL" id="MBN7809534.1"/>
    </source>
</evidence>
<sequence length="263" mass="30547">MPLIFKLTDHAPLFYEREMVVNDFKKLAGQVGLLLLGKHRHVASILSAKHKGVSASTDVMIDRAQRQMTVNSDEERWKRDGWLFQMMTWISIRLEQPGIQIISYPPHDNPAQHGIDGLAIILTADNKMEALIIAEDKYTENPRPTLKKLVWPEFKLFEKGEFDSQLVSRTTMLLSHLSEDEIDEMVENDIYKTSKRIYRAGITPLPNSVTPTHRKKLFKGYDRCISGSDHLRRQALTFSQPDIRKWMDDFAFEIYDFLETQRP</sequence>
<keyword evidence="2" id="KW-1185">Reference proteome</keyword>
<dbReference type="RefSeq" id="WP_206576337.1">
    <property type="nucleotide sequence ID" value="NZ_JAFKCT010000001.1"/>
</dbReference>
<protein>
    <submittedName>
        <fullName evidence="1">Uncharacterized protein</fullName>
    </submittedName>
</protein>
<reference evidence="1 2" key="1">
    <citation type="submission" date="2021-03" db="EMBL/GenBank/DDBJ databases">
        <title>novel species isolated from a fishpond in China.</title>
        <authorList>
            <person name="Lu H."/>
            <person name="Cai Z."/>
        </authorList>
    </citation>
    <scope>NUCLEOTIDE SEQUENCE [LARGE SCALE GENOMIC DNA]</scope>
    <source>
        <strain evidence="1 2">H41</strain>
    </source>
</reference>
<gene>
    <name evidence="1" type="ORF">J0A68_01115</name>
</gene>
<organism evidence="1 2">
    <name type="scientific">Algoriphagus oliviformis</name>
    <dbReference type="NCBI Taxonomy" id="2811231"/>
    <lineage>
        <taxon>Bacteria</taxon>
        <taxon>Pseudomonadati</taxon>
        <taxon>Bacteroidota</taxon>
        <taxon>Cytophagia</taxon>
        <taxon>Cytophagales</taxon>
        <taxon>Cyclobacteriaceae</taxon>
        <taxon>Algoriphagus</taxon>
    </lineage>
</organism>
<dbReference type="Proteomes" id="UP000664317">
    <property type="component" value="Unassembled WGS sequence"/>
</dbReference>
<comment type="caution">
    <text evidence="1">The sequence shown here is derived from an EMBL/GenBank/DDBJ whole genome shotgun (WGS) entry which is preliminary data.</text>
</comment>